<proteinExistence type="predicted"/>
<accession>A0ABU7HF04</accession>
<reference evidence="1" key="1">
    <citation type="submission" date="2024-01" db="EMBL/GenBank/DDBJ databases">
        <title>Unpublished Manusciprt.</title>
        <authorList>
            <person name="Duman M."/>
            <person name="Valdes E.G."/>
            <person name="Ajmi N."/>
            <person name="Altun S."/>
            <person name="Saticioglu I.B."/>
        </authorList>
    </citation>
    <scope>NUCLEOTIDE SEQUENCE</scope>
    <source>
        <strain evidence="1">137P</strain>
    </source>
</reference>
<dbReference type="RefSeq" id="WP_330104700.1">
    <property type="nucleotide sequence ID" value="NZ_JAZDCT010000024.1"/>
</dbReference>
<evidence type="ECO:0000313" key="2">
    <source>
        <dbReference type="Proteomes" id="UP001354227"/>
    </source>
</evidence>
<sequence>MAGDCLKYFIYIGVQPLGSLGETANVLGDVLSVSFVKDECWRYDEYPAFIAGEKCLNYSLLGTPLPEDDLAQERSEDFQLIVEVDGGFHQKSKSQVSKDLVDLVVCDGRIVCWLLD</sequence>
<name>A0ABU7HF04_9PSED</name>
<evidence type="ECO:0008006" key="3">
    <source>
        <dbReference type="Google" id="ProtNLM"/>
    </source>
</evidence>
<dbReference type="EMBL" id="JAZDCT010000024">
    <property type="protein sequence ID" value="MEE1889553.1"/>
    <property type="molecule type" value="Genomic_DNA"/>
</dbReference>
<evidence type="ECO:0000313" key="1">
    <source>
        <dbReference type="EMBL" id="MEE1889553.1"/>
    </source>
</evidence>
<dbReference type="Proteomes" id="UP001354227">
    <property type="component" value="Unassembled WGS sequence"/>
</dbReference>
<organism evidence="1 2">
    <name type="scientific">Pseudomonas carassii</name>
    <dbReference type="NCBI Taxonomy" id="3115855"/>
    <lineage>
        <taxon>Bacteria</taxon>
        <taxon>Pseudomonadati</taxon>
        <taxon>Pseudomonadota</taxon>
        <taxon>Gammaproteobacteria</taxon>
        <taxon>Pseudomonadales</taxon>
        <taxon>Pseudomonadaceae</taxon>
        <taxon>Pseudomonas</taxon>
    </lineage>
</organism>
<protein>
    <recommendedName>
        <fullName evidence="3">DUF559 domain-containing protein</fullName>
    </recommendedName>
</protein>
<gene>
    <name evidence="1" type="ORF">V0R62_17960</name>
</gene>
<comment type="caution">
    <text evidence="1">The sequence shown here is derived from an EMBL/GenBank/DDBJ whole genome shotgun (WGS) entry which is preliminary data.</text>
</comment>
<keyword evidence="2" id="KW-1185">Reference proteome</keyword>